<keyword evidence="1" id="KW-1133">Transmembrane helix</keyword>
<dbReference type="InterPro" id="IPR013783">
    <property type="entry name" value="Ig-like_fold"/>
</dbReference>
<feature type="signal peptide" evidence="2">
    <location>
        <begin position="1"/>
        <end position="23"/>
    </location>
</feature>
<feature type="transmembrane region" description="Helical" evidence="1">
    <location>
        <begin position="252"/>
        <end position="274"/>
    </location>
</feature>
<dbReference type="InterPro" id="IPR003599">
    <property type="entry name" value="Ig_sub"/>
</dbReference>
<dbReference type="OrthoDB" id="5985202at2759"/>
<dbReference type="SUPFAM" id="SSF48726">
    <property type="entry name" value="Immunoglobulin"/>
    <property type="match status" value="1"/>
</dbReference>
<protein>
    <submittedName>
        <fullName evidence="5">Uncharacterized protein LOC116309097</fullName>
    </submittedName>
</protein>
<evidence type="ECO:0000313" key="5">
    <source>
        <dbReference type="RefSeq" id="XP_031575507.1"/>
    </source>
</evidence>
<feature type="domain" description="Ig-like" evidence="3">
    <location>
        <begin position="154"/>
        <end position="236"/>
    </location>
</feature>
<dbReference type="PROSITE" id="PS50835">
    <property type="entry name" value="IG_LIKE"/>
    <property type="match status" value="1"/>
</dbReference>
<name>A0A6P8J6T6_ACTTE</name>
<feature type="chain" id="PRO_5028086347" evidence="2">
    <location>
        <begin position="24"/>
        <end position="286"/>
    </location>
</feature>
<dbReference type="SMART" id="SM00408">
    <property type="entry name" value="IGc2"/>
    <property type="match status" value="1"/>
</dbReference>
<organism evidence="4 5">
    <name type="scientific">Actinia tenebrosa</name>
    <name type="common">Australian red waratah sea anemone</name>
    <dbReference type="NCBI Taxonomy" id="6105"/>
    <lineage>
        <taxon>Eukaryota</taxon>
        <taxon>Metazoa</taxon>
        <taxon>Cnidaria</taxon>
        <taxon>Anthozoa</taxon>
        <taxon>Hexacorallia</taxon>
        <taxon>Actiniaria</taxon>
        <taxon>Actiniidae</taxon>
        <taxon>Actinia</taxon>
    </lineage>
</organism>
<dbReference type="RefSeq" id="XP_031575507.1">
    <property type="nucleotide sequence ID" value="XM_031719647.1"/>
</dbReference>
<evidence type="ECO:0000313" key="4">
    <source>
        <dbReference type="Proteomes" id="UP000515163"/>
    </source>
</evidence>
<dbReference type="AlphaFoldDB" id="A0A6P8J6T6"/>
<dbReference type="InterPro" id="IPR003598">
    <property type="entry name" value="Ig_sub2"/>
</dbReference>
<dbReference type="KEGG" id="aten:116309097"/>
<accession>A0A6P8J6T6</accession>
<dbReference type="Proteomes" id="UP000515163">
    <property type="component" value="Unplaced"/>
</dbReference>
<reference evidence="5" key="1">
    <citation type="submission" date="2025-08" db="UniProtKB">
        <authorList>
            <consortium name="RefSeq"/>
        </authorList>
    </citation>
    <scope>IDENTIFICATION</scope>
    <source>
        <tissue evidence="5">Tentacle</tissue>
    </source>
</reference>
<dbReference type="InParanoid" id="A0A6P8J6T6"/>
<evidence type="ECO:0000259" key="3">
    <source>
        <dbReference type="PROSITE" id="PS50835"/>
    </source>
</evidence>
<keyword evidence="2" id="KW-0732">Signal</keyword>
<dbReference type="Pfam" id="PF13927">
    <property type="entry name" value="Ig_3"/>
    <property type="match status" value="1"/>
</dbReference>
<sequence length="286" mass="32602">MDAILFLWISLILLIFALGSVKAFTADSFILKPEKEVYSEEGSDVTLEWHFHVGSWSSSLTNGVFEFLFGVWDDPGFVRNKILAVQERNAVSKRREFERKVDWSGNIYDCVNCTARVKMYNLTDVDFKKYGVEVELSLDRRPLTNWVTLVKFVPAEILKWPLKMEVEEGNATTIECEAKGRPTPSVIIKKRNRTLCHNSTGHCVYEIREAKPEDEGEYLCLVQQRNYSQKTSSSLNLTVLEGRNISAIDTNAVFLTAVIVVIFVEVVLTLSNVFGLMEKNKQIKTD</sequence>
<keyword evidence="1" id="KW-0472">Membrane</keyword>
<dbReference type="SMART" id="SM00409">
    <property type="entry name" value="IG"/>
    <property type="match status" value="1"/>
</dbReference>
<keyword evidence="4" id="KW-1185">Reference proteome</keyword>
<dbReference type="InterPro" id="IPR036179">
    <property type="entry name" value="Ig-like_dom_sf"/>
</dbReference>
<dbReference type="Gene3D" id="2.60.40.10">
    <property type="entry name" value="Immunoglobulins"/>
    <property type="match status" value="1"/>
</dbReference>
<evidence type="ECO:0000256" key="2">
    <source>
        <dbReference type="SAM" id="SignalP"/>
    </source>
</evidence>
<dbReference type="InterPro" id="IPR007110">
    <property type="entry name" value="Ig-like_dom"/>
</dbReference>
<gene>
    <name evidence="5" type="primary">LOC116309097</name>
</gene>
<dbReference type="GeneID" id="116309097"/>
<evidence type="ECO:0000256" key="1">
    <source>
        <dbReference type="SAM" id="Phobius"/>
    </source>
</evidence>
<keyword evidence="1" id="KW-0812">Transmembrane</keyword>
<proteinExistence type="predicted"/>